<dbReference type="RefSeq" id="WP_348262652.1">
    <property type="nucleotide sequence ID" value="NZ_CP121196.1"/>
</dbReference>
<name>A0AAU7DJC0_9BACT</name>
<keyword evidence="1" id="KW-0880">Kelch repeat</keyword>
<gene>
    <name evidence="3" type="ORF">P8935_23035</name>
</gene>
<proteinExistence type="predicted"/>
<dbReference type="PROSITE" id="PS51257">
    <property type="entry name" value="PROKAR_LIPOPROTEIN"/>
    <property type="match status" value="1"/>
</dbReference>
<protein>
    <submittedName>
        <fullName evidence="3">Kelch repeat-containing protein</fullName>
    </submittedName>
</protein>
<evidence type="ECO:0000256" key="1">
    <source>
        <dbReference type="ARBA" id="ARBA00022441"/>
    </source>
</evidence>
<reference evidence="3" key="1">
    <citation type="submission" date="2023-03" db="EMBL/GenBank/DDBJ databases">
        <title>Edaphobacter sp.</title>
        <authorList>
            <person name="Huber K.J."/>
            <person name="Papendorf J."/>
            <person name="Pilke C."/>
            <person name="Bunk B."/>
            <person name="Sproeer C."/>
            <person name="Pester M."/>
        </authorList>
    </citation>
    <scope>NUCLEOTIDE SEQUENCE</scope>
    <source>
        <strain evidence="3">DSM 110680</strain>
    </source>
</reference>
<dbReference type="PANTHER" id="PTHR46260">
    <property type="entry name" value="RING-TYPE DOMAIN-CONTAINING PROTEIN"/>
    <property type="match status" value="1"/>
</dbReference>
<dbReference type="InterPro" id="IPR051746">
    <property type="entry name" value="Kelch_domain_containing_8"/>
</dbReference>
<dbReference type="PANTHER" id="PTHR46260:SF3">
    <property type="entry name" value="RING-TYPE DOMAIN-CONTAINING PROTEIN"/>
    <property type="match status" value="1"/>
</dbReference>
<keyword evidence="2" id="KW-0677">Repeat</keyword>
<dbReference type="SMART" id="SM00612">
    <property type="entry name" value="Kelch"/>
    <property type="match status" value="3"/>
</dbReference>
<sequence length="475" mass="48804">MKRLNILEVPTSYHYSLLVVLLVSGCSQSHSPAPPPPASTSGSVTIYPPSLSLRHGDSWSFTATVSPADTPLIWKVQEGSSGGSVNDAGFYIAPAAEGVYHVIATSQSDPSKSATATVNVGNSGFNLTGNLGHARNGHTATLLPNGKVYIAGGGIDSTDPNIEDGVTIVDTDELFDLTTGISQAAGEVARAFHTATVLQNGDVLFTGGIVDDTAAQGLILTKTAEILNGISGSLQPTGSMALARYYHTATRLQDGRVLITGGWARSATDFTVTNSAEIYDPSSGSFSRVGDMAAARDRPSATLLASGKVLVTGGGVAAAELFDPATNSFTPAGSTASRWVGDATLLADGRVLVSGEADSDLSSPIASELYDPTTGKFTPTGTMATVRFGYTSTQLPDGTVLIAGGAMPVPASPGTYSQSPLSTTEIYNPKTGTFSPGPMMRQGRFGHTATLLPDGSIFIAGGRDGSVLASTELYR</sequence>
<dbReference type="EMBL" id="CP121196">
    <property type="protein sequence ID" value="XBH17427.1"/>
    <property type="molecule type" value="Genomic_DNA"/>
</dbReference>
<organism evidence="3">
    <name type="scientific">Telmatobacter sp. DSM 110680</name>
    <dbReference type="NCBI Taxonomy" id="3036704"/>
    <lineage>
        <taxon>Bacteria</taxon>
        <taxon>Pseudomonadati</taxon>
        <taxon>Acidobacteriota</taxon>
        <taxon>Terriglobia</taxon>
        <taxon>Terriglobales</taxon>
        <taxon>Acidobacteriaceae</taxon>
        <taxon>Telmatobacter</taxon>
    </lineage>
</organism>
<evidence type="ECO:0000256" key="2">
    <source>
        <dbReference type="ARBA" id="ARBA00022737"/>
    </source>
</evidence>
<accession>A0AAU7DJC0</accession>
<dbReference type="AlphaFoldDB" id="A0AAU7DJC0"/>
<dbReference type="SUPFAM" id="SSF50965">
    <property type="entry name" value="Galactose oxidase, central domain"/>
    <property type="match status" value="2"/>
</dbReference>
<dbReference type="InterPro" id="IPR006652">
    <property type="entry name" value="Kelch_1"/>
</dbReference>
<evidence type="ECO:0000313" key="3">
    <source>
        <dbReference type="EMBL" id="XBH17427.1"/>
    </source>
</evidence>
<dbReference type="Gene3D" id="2.130.10.80">
    <property type="entry name" value="Galactose oxidase/kelch, beta-propeller"/>
    <property type="match status" value="4"/>
</dbReference>
<dbReference type="InterPro" id="IPR037293">
    <property type="entry name" value="Gal_Oxidase_central_sf"/>
</dbReference>
<dbReference type="InterPro" id="IPR011043">
    <property type="entry name" value="Gal_Oxase/kelch_b-propeller"/>
</dbReference>